<keyword evidence="7" id="KW-0479">Metal-binding</keyword>
<evidence type="ECO:0000256" key="4">
    <source>
        <dbReference type="ARBA" id="ARBA00012239"/>
    </source>
</evidence>
<name>A0A937HDS8_9PROT</name>
<keyword evidence="9" id="KW-0408">Iron</keyword>
<dbReference type="GO" id="GO:0051536">
    <property type="term" value="F:iron-sulfur cluster binding"/>
    <property type="evidence" value="ECO:0007669"/>
    <property type="project" value="UniProtKB-KW"/>
</dbReference>
<dbReference type="AlphaFoldDB" id="A0A937HDS8"/>
<dbReference type="EC" id="2.8.1.7" evidence="4"/>
<comment type="cofactor">
    <cofactor evidence="1 12">
        <name>pyridoxal 5'-phosphate</name>
        <dbReference type="ChEBI" id="CHEBI:597326"/>
    </cofactor>
</comment>
<evidence type="ECO:0000256" key="1">
    <source>
        <dbReference type="ARBA" id="ARBA00001933"/>
    </source>
</evidence>
<dbReference type="InterPro" id="IPR016454">
    <property type="entry name" value="Cysteine_dSase"/>
</dbReference>
<dbReference type="PROSITE" id="PS00595">
    <property type="entry name" value="AA_TRANSFER_CLASS_5"/>
    <property type="match status" value="1"/>
</dbReference>
<evidence type="ECO:0000256" key="7">
    <source>
        <dbReference type="ARBA" id="ARBA00022723"/>
    </source>
</evidence>
<dbReference type="Proteomes" id="UP000785783">
    <property type="component" value="Unassembled WGS sequence"/>
</dbReference>
<sequence>MNRTYLDYNATAPLRPEARDALLAALDIGNPSSVHEEGRRARALVEAARTDIADLVGAPGETVIFTSGGTEACNLALNLRDAPNGKVERVLVSAIEHSAVLTAAKQAGQLFAGLAVEELPVTDAGIIDMAALDAALADDTPALVCVMLANNETGAIQPLAEIAAKTRAHGSLLLCDAVQAAGKIEIDIFTLGVDALSLSGHKFGAPMGVGALVTRPGVVVPPQLIGGGQELGRRAGSENISGIAAFAAAARAAKRDLETFQGLAAWRDAMEAALQAAQPQVEIFGCAAPRLANTSCFSLPGLNSETLVMALDLAGISVSAGSACSSGKVSRSHVLAAMGVETHISRGVLRVSLGWQSKQSDTQKLVDEWSKLAGQALAAE</sequence>
<dbReference type="PIRSF" id="PIRSF005572">
    <property type="entry name" value="NifS"/>
    <property type="match status" value="1"/>
</dbReference>
<dbReference type="InterPro" id="IPR015422">
    <property type="entry name" value="PyrdxlP-dep_Trfase_small"/>
</dbReference>
<dbReference type="GO" id="GO:0031071">
    <property type="term" value="F:cysteine desulfurase activity"/>
    <property type="evidence" value="ECO:0007669"/>
    <property type="project" value="UniProtKB-EC"/>
</dbReference>
<keyword evidence="6" id="KW-0808">Transferase</keyword>
<organism evidence="14 15">
    <name type="scientific">PS1 clade bacterium</name>
    <dbReference type="NCBI Taxonomy" id="2175152"/>
    <lineage>
        <taxon>Bacteria</taxon>
        <taxon>Pseudomonadati</taxon>
        <taxon>Pseudomonadota</taxon>
        <taxon>Alphaproteobacteria</taxon>
        <taxon>PS1 clade</taxon>
    </lineage>
</organism>
<keyword evidence="10" id="KW-0411">Iron-sulfur</keyword>
<evidence type="ECO:0000256" key="2">
    <source>
        <dbReference type="ARBA" id="ARBA00003120"/>
    </source>
</evidence>
<dbReference type="PANTHER" id="PTHR11601">
    <property type="entry name" value="CYSTEINE DESULFURYLASE FAMILY MEMBER"/>
    <property type="match status" value="1"/>
</dbReference>
<evidence type="ECO:0000256" key="9">
    <source>
        <dbReference type="ARBA" id="ARBA00023004"/>
    </source>
</evidence>
<comment type="similarity">
    <text evidence="3">Belongs to the class-V pyridoxal-phosphate-dependent aminotransferase family. NifS/IscS subfamily.</text>
</comment>
<dbReference type="InterPro" id="IPR020578">
    <property type="entry name" value="Aminotrans_V_PyrdxlP_BS"/>
</dbReference>
<keyword evidence="8" id="KW-0663">Pyridoxal phosphate</keyword>
<comment type="caution">
    <text evidence="14">The sequence shown here is derived from an EMBL/GenBank/DDBJ whole genome shotgun (WGS) entry which is preliminary data.</text>
</comment>
<reference evidence="14" key="1">
    <citation type="submission" date="2020-10" db="EMBL/GenBank/DDBJ databases">
        <title>Microbiome of the Black Sea water column analyzed by genome centric metagenomics.</title>
        <authorList>
            <person name="Cabello-Yeves P.J."/>
            <person name="Callieri C."/>
            <person name="Picazo A."/>
            <person name="Mehrshad M."/>
            <person name="Haro-Moreno J.M."/>
            <person name="Roda-Garcia J."/>
            <person name="Dzembekova N."/>
            <person name="Slabakova V."/>
            <person name="Slabakova N."/>
            <person name="Moncheva S."/>
            <person name="Rodriguez-Valera F."/>
        </authorList>
    </citation>
    <scope>NUCLEOTIDE SEQUENCE</scope>
    <source>
        <strain evidence="14">BS307-5m-G5</strain>
    </source>
</reference>
<evidence type="ECO:0000256" key="12">
    <source>
        <dbReference type="RuleBase" id="RU004504"/>
    </source>
</evidence>
<proteinExistence type="inferred from homology"/>
<dbReference type="InterPro" id="IPR015424">
    <property type="entry name" value="PyrdxlP-dep_Trfase"/>
</dbReference>
<evidence type="ECO:0000313" key="15">
    <source>
        <dbReference type="Proteomes" id="UP000785783"/>
    </source>
</evidence>
<evidence type="ECO:0000256" key="11">
    <source>
        <dbReference type="ARBA" id="ARBA00050776"/>
    </source>
</evidence>
<dbReference type="InterPro" id="IPR015421">
    <property type="entry name" value="PyrdxlP-dep_Trfase_major"/>
</dbReference>
<evidence type="ECO:0000256" key="5">
    <source>
        <dbReference type="ARBA" id="ARBA00013558"/>
    </source>
</evidence>
<feature type="domain" description="Aminotransferase class V" evidence="13">
    <location>
        <begin position="4"/>
        <end position="365"/>
    </location>
</feature>
<evidence type="ECO:0000313" key="14">
    <source>
        <dbReference type="EMBL" id="MBL6762185.1"/>
    </source>
</evidence>
<comment type="catalytic activity">
    <reaction evidence="11">
        <text>(sulfur carrier)-H + L-cysteine = (sulfur carrier)-SH + L-alanine</text>
        <dbReference type="Rhea" id="RHEA:43892"/>
        <dbReference type="Rhea" id="RHEA-COMP:14737"/>
        <dbReference type="Rhea" id="RHEA-COMP:14739"/>
        <dbReference type="ChEBI" id="CHEBI:29917"/>
        <dbReference type="ChEBI" id="CHEBI:35235"/>
        <dbReference type="ChEBI" id="CHEBI:57972"/>
        <dbReference type="ChEBI" id="CHEBI:64428"/>
        <dbReference type="EC" id="2.8.1.7"/>
    </reaction>
</comment>
<evidence type="ECO:0000256" key="8">
    <source>
        <dbReference type="ARBA" id="ARBA00022898"/>
    </source>
</evidence>
<dbReference type="Gene3D" id="3.90.1150.10">
    <property type="entry name" value="Aspartate Aminotransferase, domain 1"/>
    <property type="match status" value="1"/>
</dbReference>
<dbReference type="EMBL" id="JADHOK010000082">
    <property type="protein sequence ID" value="MBL6762185.1"/>
    <property type="molecule type" value="Genomic_DNA"/>
</dbReference>
<gene>
    <name evidence="14" type="ORF">ISQ19_05760</name>
</gene>
<evidence type="ECO:0000256" key="3">
    <source>
        <dbReference type="ARBA" id="ARBA00006490"/>
    </source>
</evidence>
<evidence type="ECO:0000256" key="6">
    <source>
        <dbReference type="ARBA" id="ARBA00022679"/>
    </source>
</evidence>
<accession>A0A937HDS8</accession>
<dbReference type="Gene3D" id="3.40.640.10">
    <property type="entry name" value="Type I PLP-dependent aspartate aminotransferase-like (Major domain)"/>
    <property type="match status" value="1"/>
</dbReference>
<dbReference type="PANTHER" id="PTHR11601:SF34">
    <property type="entry name" value="CYSTEINE DESULFURASE"/>
    <property type="match status" value="1"/>
</dbReference>
<evidence type="ECO:0000259" key="13">
    <source>
        <dbReference type="Pfam" id="PF00266"/>
    </source>
</evidence>
<dbReference type="Gene3D" id="1.10.260.50">
    <property type="match status" value="1"/>
</dbReference>
<protein>
    <recommendedName>
        <fullName evidence="5">Cysteine desulfurase</fullName>
        <ecNumber evidence="4">2.8.1.7</ecNumber>
    </recommendedName>
</protein>
<dbReference type="SUPFAM" id="SSF53383">
    <property type="entry name" value="PLP-dependent transferases"/>
    <property type="match status" value="1"/>
</dbReference>
<dbReference type="GO" id="GO:0046872">
    <property type="term" value="F:metal ion binding"/>
    <property type="evidence" value="ECO:0007669"/>
    <property type="project" value="UniProtKB-KW"/>
</dbReference>
<dbReference type="Pfam" id="PF00266">
    <property type="entry name" value="Aminotran_5"/>
    <property type="match status" value="1"/>
</dbReference>
<evidence type="ECO:0000256" key="10">
    <source>
        <dbReference type="ARBA" id="ARBA00023014"/>
    </source>
</evidence>
<comment type="function">
    <text evidence="2">Catalyzes the removal of elemental sulfur atoms from cysteine to produce alanine. Seems to participate in the biosynthesis of the nitrogenase metalloclusters by providing the inorganic sulfur required for the Fe-S core formation.</text>
</comment>
<dbReference type="InterPro" id="IPR000192">
    <property type="entry name" value="Aminotrans_V_dom"/>
</dbReference>